<name>A0ABT9QZ24_9ACTN</name>
<dbReference type="EMBL" id="JAUSRB010000001">
    <property type="protein sequence ID" value="MDP9862226.1"/>
    <property type="molecule type" value="Genomic_DNA"/>
</dbReference>
<dbReference type="InterPro" id="IPR028082">
    <property type="entry name" value="Peripla_BP_I"/>
</dbReference>
<dbReference type="GO" id="GO:0003677">
    <property type="term" value="F:DNA binding"/>
    <property type="evidence" value="ECO:0007669"/>
    <property type="project" value="UniProtKB-KW"/>
</dbReference>
<comment type="caution">
    <text evidence="6">The sequence shown here is derived from an EMBL/GenBank/DDBJ whole genome shotgun (WGS) entry which is preliminary data.</text>
</comment>
<accession>A0ABT9QZ24</accession>
<sequence length="379" mass="39726">MLATERHDLILREVRARGLVRLAELADRLGVSPVTVRRDVADLEDQGLVTRVHGGVAPPRGHARPQAADGAGAGTPDGTQTAPRAGGSAAPGAGESLTLGMLVPSATYYYPEVIKGARVAAARLGARLVLGISRYEPAEERAQVEQLLAGGVDGLLVTPCRALDAPEQNLTWLADLDVPAVLVERVAALGSGLEHLDHVATDHAHGGYLAVRHLAALGHRDILFVARRDSPTTPRVRAGYQSGLRSLGLLGGPPMIETLAFEHDPEAFGASIDPAVATILEGGATAVVVHNDQDALVLVQKLRSSGLRLPGDVSVVAYDDEVAALADPPLTAVAPPKHAVGRAAVELLVARVTEGEERPRHHLDLLPQLRLRESCGILG</sequence>
<feature type="region of interest" description="Disordered" evidence="4">
    <location>
        <begin position="52"/>
        <end position="93"/>
    </location>
</feature>
<dbReference type="PANTHER" id="PTHR30146">
    <property type="entry name" value="LACI-RELATED TRANSCRIPTIONAL REPRESSOR"/>
    <property type="match status" value="1"/>
</dbReference>
<keyword evidence="1" id="KW-0805">Transcription regulation</keyword>
<evidence type="ECO:0000313" key="6">
    <source>
        <dbReference type="EMBL" id="MDP9862226.1"/>
    </source>
</evidence>
<dbReference type="InterPro" id="IPR001034">
    <property type="entry name" value="DeoR_HTH"/>
</dbReference>
<dbReference type="Pfam" id="PF13377">
    <property type="entry name" value="Peripla_BP_3"/>
    <property type="match status" value="1"/>
</dbReference>
<feature type="compositionally biased region" description="Low complexity" evidence="4">
    <location>
        <begin position="65"/>
        <end position="93"/>
    </location>
</feature>
<dbReference type="Pfam" id="PF08220">
    <property type="entry name" value="HTH_DeoR"/>
    <property type="match status" value="1"/>
</dbReference>
<dbReference type="PRINTS" id="PR00037">
    <property type="entry name" value="HTHLACR"/>
</dbReference>
<evidence type="ECO:0000256" key="1">
    <source>
        <dbReference type="ARBA" id="ARBA00023015"/>
    </source>
</evidence>
<dbReference type="InterPro" id="IPR018356">
    <property type="entry name" value="Tscrpt_reg_HTH_DeoR_CS"/>
</dbReference>
<dbReference type="InterPro" id="IPR046335">
    <property type="entry name" value="LacI/GalR-like_sensor"/>
</dbReference>
<dbReference type="Gene3D" id="1.10.10.10">
    <property type="entry name" value="Winged helix-like DNA-binding domain superfamily/Winged helix DNA-binding domain"/>
    <property type="match status" value="1"/>
</dbReference>
<dbReference type="RefSeq" id="WP_306858228.1">
    <property type="nucleotide sequence ID" value="NZ_JAUSRB010000001.1"/>
</dbReference>
<dbReference type="PANTHER" id="PTHR30146:SF155">
    <property type="entry name" value="ALANINE RACEMASE"/>
    <property type="match status" value="1"/>
</dbReference>
<proteinExistence type="predicted"/>
<evidence type="ECO:0000256" key="3">
    <source>
        <dbReference type="ARBA" id="ARBA00023163"/>
    </source>
</evidence>
<evidence type="ECO:0000256" key="2">
    <source>
        <dbReference type="ARBA" id="ARBA00023125"/>
    </source>
</evidence>
<protein>
    <submittedName>
        <fullName evidence="6">DNA-binding LacI/PurR family transcriptional regulator</fullName>
    </submittedName>
</protein>
<reference evidence="6 7" key="1">
    <citation type="submission" date="2023-07" db="EMBL/GenBank/DDBJ databases">
        <title>Sequencing the genomes of 1000 actinobacteria strains.</title>
        <authorList>
            <person name="Klenk H.-P."/>
        </authorList>
    </citation>
    <scope>NUCLEOTIDE SEQUENCE [LARGE SCALE GENOMIC DNA]</scope>
    <source>
        <strain evidence="6 7">DSM 44109</strain>
    </source>
</reference>
<dbReference type="SUPFAM" id="SSF53822">
    <property type="entry name" value="Periplasmic binding protein-like I"/>
    <property type="match status" value="1"/>
</dbReference>
<dbReference type="InterPro" id="IPR036388">
    <property type="entry name" value="WH-like_DNA-bd_sf"/>
</dbReference>
<evidence type="ECO:0000259" key="5">
    <source>
        <dbReference type="PROSITE" id="PS51000"/>
    </source>
</evidence>
<dbReference type="PROSITE" id="PS00894">
    <property type="entry name" value="HTH_DEOR_1"/>
    <property type="match status" value="1"/>
</dbReference>
<dbReference type="Gene3D" id="3.40.50.2300">
    <property type="match status" value="2"/>
</dbReference>
<dbReference type="SUPFAM" id="SSF46785">
    <property type="entry name" value="Winged helix' DNA-binding domain"/>
    <property type="match status" value="1"/>
</dbReference>
<feature type="domain" description="HTH deoR-type" evidence="5">
    <location>
        <begin position="3"/>
        <end position="58"/>
    </location>
</feature>
<dbReference type="InterPro" id="IPR036390">
    <property type="entry name" value="WH_DNA-bd_sf"/>
</dbReference>
<keyword evidence="2 6" id="KW-0238">DNA-binding</keyword>
<evidence type="ECO:0000256" key="4">
    <source>
        <dbReference type="SAM" id="MobiDB-lite"/>
    </source>
</evidence>
<evidence type="ECO:0000313" key="7">
    <source>
        <dbReference type="Proteomes" id="UP001230426"/>
    </source>
</evidence>
<organism evidence="6 7">
    <name type="scientific">Streptosporangium brasiliense</name>
    <dbReference type="NCBI Taxonomy" id="47480"/>
    <lineage>
        <taxon>Bacteria</taxon>
        <taxon>Bacillati</taxon>
        <taxon>Actinomycetota</taxon>
        <taxon>Actinomycetes</taxon>
        <taxon>Streptosporangiales</taxon>
        <taxon>Streptosporangiaceae</taxon>
        <taxon>Streptosporangium</taxon>
    </lineage>
</organism>
<dbReference type="SMART" id="SM00420">
    <property type="entry name" value="HTH_DEOR"/>
    <property type="match status" value="1"/>
</dbReference>
<keyword evidence="3" id="KW-0804">Transcription</keyword>
<keyword evidence="7" id="KW-1185">Reference proteome</keyword>
<gene>
    <name evidence="6" type="ORF">J2S55_001485</name>
</gene>
<dbReference type="PROSITE" id="PS51000">
    <property type="entry name" value="HTH_DEOR_2"/>
    <property type="match status" value="1"/>
</dbReference>
<dbReference type="Proteomes" id="UP001230426">
    <property type="component" value="Unassembled WGS sequence"/>
</dbReference>